<dbReference type="PANTHER" id="PTHR44591">
    <property type="entry name" value="STRESS RESPONSE REGULATOR PROTEIN 1"/>
    <property type="match status" value="1"/>
</dbReference>
<dbReference type="SUPFAM" id="SSF103196">
    <property type="entry name" value="Roadblock/LC7 domain"/>
    <property type="match status" value="1"/>
</dbReference>
<feature type="modified residue" description="4-aspartylphosphate" evidence="2">
    <location>
        <position position="54"/>
    </location>
</feature>
<feature type="region of interest" description="Disordered" evidence="3">
    <location>
        <begin position="140"/>
        <end position="183"/>
    </location>
</feature>
<feature type="compositionally biased region" description="Pro residues" evidence="3">
    <location>
        <begin position="143"/>
        <end position="159"/>
    </location>
</feature>
<dbReference type="AlphaFoldDB" id="A0A7C3HCK6"/>
<gene>
    <name evidence="5" type="ORF">ENS82_14510</name>
</gene>
<dbReference type="Gene3D" id="3.40.50.2300">
    <property type="match status" value="1"/>
</dbReference>
<dbReference type="InterPro" id="IPR001789">
    <property type="entry name" value="Sig_transdc_resp-reg_receiver"/>
</dbReference>
<feature type="compositionally biased region" description="Pro residues" evidence="3">
    <location>
        <begin position="169"/>
        <end position="181"/>
    </location>
</feature>
<dbReference type="SUPFAM" id="SSF52172">
    <property type="entry name" value="CheY-like"/>
    <property type="match status" value="1"/>
</dbReference>
<accession>A0A7C3HCK6</accession>
<dbReference type="PANTHER" id="PTHR44591:SF3">
    <property type="entry name" value="RESPONSE REGULATORY DOMAIN-CONTAINING PROTEIN"/>
    <property type="match status" value="1"/>
</dbReference>
<evidence type="ECO:0000256" key="3">
    <source>
        <dbReference type="SAM" id="MobiDB-lite"/>
    </source>
</evidence>
<evidence type="ECO:0000256" key="1">
    <source>
        <dbReference type="ARBA" id="ARBA00022553"/>
    </source>
</evidence>
<comment type="caution">
    <text evidence="5">The sequence shown here is derived from an EMBL/GenBank/DDBJ whole genome shotgun (WGS) entry which is preliminary data.</text>
</comment>
<dbReference type="InterPro" id="IPR011006">
    <property type="entry name" value="CheY-like_superfamily"/>
</dbReference>
<protein>
    <submittedName>
        <fullName evidence="5">Response regulator</fullName>
    </submittedName>
</protein>
<organism evidence="5">
    <name type="scientific">Meiothermus ruber</name>
    <dbReference type="NCBI Taxonomy" id="277"/>
    <lineage>
        <taxon>Bacteria</taxon>
        <taxon>Thermotogati</taxon>
        <taxon>Deinococcota</taxon>
        <taxon>Deinococci</taxon>
        <taxon>Thermales</taxon>
        <taxon>Thermaceae</taxon>
        <taxon>Meiothermus</taxon>
    </lineage>
</organism>
<dbReference type="EMBL" id="DSWI01000036">
    <property type="protein sequence ID" value="HFG21897.1"/>
    <property type="molecule type" value="Genomic_DNA"/>
</dbReference>
<dbReference type="InterPro" id="IPR050595">
    <property type="entry name" value="Bact_response_regulator"/>
</dbReference>
<evidence type="ECO:0000259" key="4">
    <source>
        <dbReference type="PROSITE" id="PS50110"/>
    </source>
</evidence>
<dbReference type="GO" id="GO:0000160">
    <property type="term" value="P:phosphorelay signal transduction system"/>
    <property type="evidence" value="ECO:0007669"/>
    <property type="project" value="InterPro"/>
</dbReference>
<evidence type="ECO:0000313" key="5">
    <source>
        <dbReference type="EMBL" id="HFG21897.1"/>
    </source>
</evidence>
<dbReference type="SMART" id="SM00448">
    <property type="entry name" value="REC"/>
    <property type="match status" value="1"/>
</dbReference>
<dbReference type="Gene3D" id="3.30.450.30">
    <property type="entry name" value="Dynein light chain 2a, cytoplasmic"/>
    <property type="match status" value="1"/>
</dbReference>
<reference evidence="5" key="1">
    <citation type="journal article" date="2020" name="mSystems">
        <title>Genome- and Community-Level Interaction Insights into Carbon Utilization and Element Cycling Functions of Hydrothermarchaeota in Hydrothermal Sediment.</title>
        <authorList>
            <person name="Zhou Z."/>
            <person name="Liu Y."/>
            <person name="Xu W."/>
            <person name="Pan J."/>
            <person name="Luo Z.H."/>
            <person name="Li M."/>
        </authorList>
    </citation>
    <scope>NUCLEOTIDE SEQUENCE [LARGE SCALE GENOMIC DNA]</scope>
    <source>
        <strain evidence="5">SpSt-524</strain>
    </source>
</reference>
<feature type="domain" description="Response regulatory" evidence="4">
    <location>
        <begin position="5"/>
        <end position="121"/>
    </location>
</feature>
<proteinExistence type="predicted"/>
<dbReference type="PROSITE" id="PS50110">
    <property type="entry name" value="RESPONSE_REGULATORY"/>
    <property type="match status" value="1"/>
</dbReference>
<dbReference type="RefSeq" id="WP_409658613.1">
    <property type="nucleotide sequence ID" value="NZ_JBKBUW010000068.1"/>
</dbReference>
<evidence type="ECO:0000256" key="2">
    <source>
        <dbReference type="PROSITE-ProRule" id="PRU00169"/>
    </source>
</evidence>
<keyword evidence="1 2" id="KW-0597">Phosphoprotein</keyword>
<sequence length="298" mass="31891">MQGAKVLVVDDSTSVRKVLEKLLASRGLIVTTSESAEKGLEAINHSAPNLIIADVVMPGMSGFELCQMIKMRASTKSIPVILISGIINEGVITQAQQAGAFDVVSKPFTPDDLFPKVERALNAVKQSFLAVDEAVSISNPVTTPSPTPAEPFAPPPPVPSLANQEPSPQSVPEPLKTPPAPNLLDELKPFLDKPEIESVFVIDSTGQLITWLGQTLDEPELLATYVHTLLSISNVMGEKYHLSSVQSLNLEYLGKTLIINRIGDKSSLVLILRGTGGTGVIRYLVLKQMPQLKAALSG</sequence>
<dbReference type="CDD" id="cd00156">
    <property type="entry name" value="REC"/>
    <property type="match status" value="1"/>
</dbReference>
<dbReference type="Pfam" id="PF00072">
    <property type="entry name" value="Response_reg"/>
    <property type="match status" value="1"/>
</dbReference>
<name>A0A7C3HCK6_MEIRU</name>